<proteinExistence type="predicted"/>
<evidence type="ECO:0000259" key="4">
    <source>
        <dbReference type="PROSITE" id="PS50206"/>
    </source>
</evidence>
<feature type="domain" description="Rhodanese" evidence="4">
    <location>
        <begin position="168"/>
        <end position="283"/>
    </location>
</feature>
<organism evidence="5 6">
    <name type="scientific">Xanthobacter dioxanivorans</name>
    <dbReference type="NCBI Taxonomy" id="2528964"/>
    <lineage>
        <taxon>Bacteria</taxon>
        <taxon>Pseudomonadati</taxon>
        <taxon>Pseudomonadota</taxon>
        <taxon>Alphaproteobacteria</taxon>
        <taxon>Hyphomicrobiales</taxon>
        <taxon>Xanthobacteraceae</taxon>
        <taxon>Xanthobacter</taxon>
    </lineage>
</organism>
<dbReference type="InterPro" id="IPR001307">
    <property type="entry name" value="Thiosulphate_STrfase_CS"/>
</dbReference>
<dbReference type="PROSITE" id="PS00683">
    <property type="entry name" value="RHODANESE_2"/>
    <property type="match status" value="1"/>
</dbReference>
<dbReference type="KEGG" id="xdi:EZH22_04150"/>
<dbReference type="RefSeq" id="WP_203194513.1">
    <property type="nucleotide sequence ID" value="NZ_CP063362.1"/>
</dbReference>
<sequence>MSIALPGPLVSTDWLAEHLADPSLKILDCTWLHESTNMDGRTQYRGRHLPGSVHFDIDHVADKSNPLPHMLPPVAEFAKKVGLLGVANGDTVIVYDRMCGGAAAARVWWMFRIFGYDNVAMLDGGFGKWTKEKRPAEMAPVRPDPKTFTAVFDPALVRDLPQMIANLSGKAEQVIDARGPAKFSGSQDDVFPVKKKGHIPGSINLPWGDFIVEETGALIPPEAMAARFAAAGVDIAKPITVTCASGTISCVLLLALFILGNKSAALYDGSWAEWGLADDTPAAAAA</sequence>
<evidence type="ECO:0000256" key="1">
    <source>
        <dbReference type="ARBA" id="ARBA00022679"/>
    </source>
</evidence>
<dbReference type="InterPro" id="IPR045078">
    <property type="entry name" value="TST/MPST-like"/>
</dbReference>
<dbReference type="PANTHER" id="PTHR11364:SF27">
    <property type="entry name" value="SULFURTRANSFERASE"/>
    <property type="match status" value="1"/>
</dbReference>
<evidence type="ECO:0000313" key="5">
    <source>
        <dbReference type="EMBL" id="QRG07597.1"/>
    </source>
</evidence>
<dbReference type="SMART" id="SM00450">
    <property type="entry name" value="RHOD"/>
    <property type="match status" value="2"/>
</dbReference>
<dbReference type="FunFam" id="3.40.250.10:FF:000015">
    <property type="entry name" value="Sulfurtransferase"/>
    <property type="match status" value="1"/>
</dbReference>
<feature type="domain" description="Rhodanese" evidence="4">
    <location>
        <begin position="20"/>
        <end position="138"/>
    </location>
</feature>
<dbReference type="Gene3D" id="3.40.250.10">
    <property type="entry name" value="Rhodanese-like domain"/>
    <property type="match status" value="2"/>
</dbReference>
<dbReference type="AlphaFoldDB" id="A0A974SJK8"/>
<evidence type="ECO:0000256" key="3">
    <source>
        <dbReference type="RuleBase" id="RU000507"/>
    </source>
</evidence>
<dbReference type="InterPro" id="IPR036873">
    <property type="entry name" value="Rhodanese-like_dom_sf"/>
</dbReference>
<dbReference type="CDD" id="cd01448">
    <property type="entry name" value="TST_Repeat_1"/>
    <property type="match status" value="1"/>
</dbReference>
<dbReference type="Pfam" id="PF00581">
    <property type="entry name" value="Rhodanese"/>
    <property type="match status" value="2"/>
</dbReference>
<dbReference type="PANTHER" id="PTHR11364">
    <property type="entry name" value="THIOSULFATE SULFERTANSFERASE"/>
    <property type="match status" value="1"/>
</dbReference>
<keyword evidence="1 3" id="KW-0808">Transferase</keyword>
<name>A0A974SJK8_9HYPH</name>
<dbReference type="SUPFAM" id="SSF52821">
    <property type="entry name" value="Rhodanese/Cell cycle control phosphatase"/>
    <property type="match status" value="2"/>
</dbReference>
<gene>
    <name evidence="5" type="ORF">EZH22_04150</name>
</gene>
<evidence type="ECO:0000256" key="2">
    <source>
        <dbReference type="ARBA" id="ARBA00022737"/>
    </source>
</evidence>
<dbReference type="EMBL" id="CP063362">
    <property type="protein sequence ID" value="QRG07597.1"/>
    <property type="molecule type" value="Genomic_DNA"/>
</dbReference>
<keyword evidence="6" id="KW-1185">Reference proteome</keyword>
<protein>
    <recommendedName>
        <fullName evidence="3">Sulfurtransferase</fullName>
    </recommendedName>
</protein>
<evidence type="ECO:0000313" key="6">
    <source>
        <dbReference type="Proteomes" id="UP000596427"/>
    </source>
</evidence>
<dbReference type="InterPro" id="IPR001763">
    <property type="entry name" value="Rhodanese-like_dom"/>
</dbReference>
<reference evidence="5 6" key="1">
    <citation type="submission" date="2020-10" db="EMBL/GenBank/DDBJ databases">
        <title>Degradation of 1,4-Dioxane by Xanthobacter sp. YN2, via a Novel Group-2 Soluble Di-Iron Monooxygenase.</title>
        <authorList>
            <person name="Ma F."/>
            <person name="Wang Y."/>
            <person name="Yang J."/>
            <person name="Guo H."/>
            <person name="Su D."/>
            <person name="Yu L."/>
        </authorList>
    </citation>
    <scope>NUCLEOTIDE SEQUENCE [LARGE SCALE GENOMIC DNA]</scope>
    <source>
        <strain evidence="5 6">YN2</strain>
    </source>
</reference>
<accession>A0A974SJK8</accession>
<dbReference type="GO" id="GO:0004792">
    <property type="term" value="F:thiosulfate-cyanide sulfurtransferase activity"/>
    <property type="evidence" value="ECO:0007669"/>
    <property type="project" value="InterPro"/>
</dbReference>
<keyword evidence="2" id="KW-0677">Repeat</keyword>
<dbReference type="CDD" id="cd01449">
    <property type="entry name" value="TST_Repeat_2"/>
    <property type="match status" value="1"/>
</dbReference>
<dbReference type="PROSITE" id="PS50206">
    <property type="entry name" value="RHODANESE_3"/>
    <property type="match status" value="2"/>
</dbReference>
<dbReference type="Proteomes" id="UP000596427">
    <property type="component" value="Chromosome"/>
</dbReference>